<keyword evidence="2" id="KW-1185">Reference proteome</keyword>
<dbReference type="SUPFAM" id="SSF54862">
    <property type="entry name" value="4Fe-4S ferredoxins"/>
    <property type="match status" value="1"/>
</dbReference>
<dbReference type="Gene3D" id="3.30.70.20">
    <property type="match status" value="1"/>
</dbReference>
<organism evidence="1 2">
    <name type="scientific">Adlercreutzia muris</name>
    <dbReference type="NCBI Taxonomy" id="1796610"/>
    <lineage>
        <taxon>Bacteria</taxon>
        <taxon>Bacillati</taxon>
        <taxon>Actinomycetota</taxon>
        <taxon>Coriobacteriia</taxon>
        <taxon>Eggerthellales</taxon>
        <taxon>Eggerthellaceae</taxon>
        <taxon>Adlercreutzia</taxon>
    </lineage>
</organism>
<accession>A0A7C8BSH2</accession>
<sequence>MGAVQYGFHFNGRRCDGCTEPIAAGSAPVCAEACPLRALGFGPIDEVRERFGDRADLPPLPEATVTAPHLAITLPVCAEADPGRVRAEGRVQNGREIV</sequence>
<name>A0A7C8BSH2_9ACTN</name>
<comment type="caution">
    <text evidence="1">The sequence shown here is derived from an EMBL/GenBank/DDBJ whole genome shotgun (WGS) entry which is preliminary data.</text>
</comment>
<evidence type="ECO:0008006" key="3">
    <source>
        <dbReference type="Google" id="ProtNLM"/>
    </source>
</evidence>
<proteinExistence type="predicted"/>
<reference evidence="1 2" key="1">
    <citation type="submission" date="2019-09" db="EMBL/GenBank/DDBJ databases">
        <title>Whole genome shotgun sequencing (WGS) of Ellagibacter isourolithinifaciens DSM 104140(T) and Adlercreutzia muris DSM 29508(T).</title>
        <authorList>
            <person name="Stoll D.A."/>
            <person name="Danylec N."/>
            <person name="Huch M."/>
        </authorList>
    </citation>
    <scope>NUCLEOTIDE SEQUENCE [LARGE SCALE GENOMIC DNA]</scope>
    <source>
        <strain evidence="1 2">DSM 29508</strain>
    </source>
</reference>
<gene>
    <name evidence="1" type="ORF">F8D48_00675</name>
</gene>
<evidence type="ECO:0000313" key="2">
    <source>
        <dbReference type="Proteomes" id="UP000479639"/>
    </source>
</evidence>
<dbReference type="Proteomes" id="UP000479639">
    <property type="component" value="Unassembled WGS sequence"/>
</dbReference>
<dbReference type="AlphaFoldDB" id="A0A7C8BSH2"/>
<evidence type="ECO:0000313" key="1">
    <source>
        <dbReference type="EMBL" id="KAB1651574.1"/>
    </source>
</evidence>
<protein>
    <recommendedName>
        <fullName evidence="3">4Fe-4S ferredoxin-type domain-containing protein</fullName>
    </recommendedName>
</protein>
<dbReference type="RefSeq" id="WP_151429542.1">
    <property type="nucleotide sequence ID" value="NZ_JANJZI010000004.1"/>
</dbReference>
<dbReference type="EMBL" id="WAJS01000001">
    <property type="protein sequence ID" value="KAB1651574.1"/>
    <property type="molecule type" value="Genomic_DNA"/>
</dbReference>